<protein>
    <submittedName>
        <fullName evidence="1">Uncharacterized protein</fullName>
    </submittedName>
</protein>
<dbReference type="AlphaFoldDB" id="W7XGT9"/>
<sequence length="105" mass="12295">MRSQIMEDQQKCHQGVGDPSLLVYYPQLYINKLVYVQQQCISNYIQGPYPECMSPCASMYVCHQFDCNFLNLVEKYIINQLQGKNEEKNIKLIIRNQLINNKSIS</sequence>
<dbReference type="KEGG" id="tet:TTHERM_000586763"/>
<dbReference type="EMBL" id="GG662637">
    <property type="protein sequence ID" value="EWS73441.1"/>
    <property type="molecule type" value="Genomic_DNA"/>
</dbReference>
<gene>
    <name evidence="1" type="ORF">TTHERM_000586763</name>
</gene>
<keyword evidence="2" id="KW-1185">Reference proteome</keyword>
<evidence type="ECO:0000313" key="1">
    <source>
        <dbReference type="EMBL" id="EWS73441.1"/>
    </source>
</evidence>
<dbReference type="GeneID" id="24439727"/>
<accession>W7XGT9</accession>
<organism evidence="1 2">
    <name type="scientific">Tetrahymena thermophila (strain SB210)</name>
    <dbReference type="NCBI Taxonomy" id="312017"/>
    <lineage>
        <taxon>Eukaryota</taxon>
        <taxon>Sar</taxon>
        <taxon>Alveolata</taxon>
        <taxon>Ciliophora</taxon>
        <taxon>Intramacronucleata</taxon>
        <taxon>Oligohymenophorea</taxon>
        <taxon>Hymenostomatida</taxon>
        <taxon>Tetrahymenina</taxon>
        <taxon>Tetrahymenidae</taxon>
        <taxon>Tetrahymena</taxon>
    </lineage>
</organism>
<evidence type="ECO:0000313" key="2">
    <source>
        <dbReference type="Proteomes" id="UP000009168"/>
    </source>
</evidence>
<name>W7XGT9_TETTS</name>
<dbReference type="RefSeq" id="XP_012654012.1">
    <property type="nucleotide sequence ID" value="XM_012798558.1"/>
</dbReference>
<reference evidence="2" key="1">
    <citation type="journal article" date="2006" name="PLoS Biol.">
        <title>Macronuclear genome sequence of the ciliate Tetrahymena thermophila, a model eukaryote.</title>
        <authorList>
            <person name="Eisen J.A."/>
            <person name="Coyne R.S."/>
            <person name="Wu M."/>
            <person name="Wu D."/>
            <person name="Thiagarajan M."/>
            <person name="Wortman J.R."/>
            <person name="Badger J.H."/>
            <person name="Ren Q."/>
            <person name="Amedeo P."/>
            <person name="Jones K.M."/>
            <person name="Tallon L.J."/>
            <person name="Delcher A.L."/>
            <person name="Salzberg S.L."/>
            <person name="Silva J.C."/>
            <person name="Haas B.J."/>
            <person name="Majoros W.H."/>
            <person name="Farzad M."/>
            <person name="Carlton J.M."/>
            <person name="Smith R.K. Jr."/>
            <person name="Garg J."/>
            <person name="Pearlman R.E."/>
            <person name="Karrer K.M."/>
            <person name="Sun L."/>
            <person name="Manning G."/>
            <person name="Elde N.C."/>
            <person name="Turkewitz A.P."/>
            <person name="Asai D.J."/>
            <person name="Wilkes D.E."/>
            <person name="Wang Y."/>
            <person name="Cai H."/>
            <person name="Collins K."/>
            <person name="Stewart B.A."/>
            <person name="Lee S.R."/>
            <person name="Wilamowska K."/>
            <person name="Weinberg Z."/>
            <person name="Ruzzo W.L."/>
            <person name="Wloga D."/>
            <person name="Gaertig J."/>
            <person name="Frankel J."/>
            <person name="Tsao C.-C."/>
            <person name="Gorovsky M.A."/>
            <person name="Keeling P.J."/>
            <person name="Waller R.F."/>
            <person name="Patron N.J."/>
            <person name="Cherry J.M."/>
            <person name="Stover N.A."/>
            <person name="Krieger C.J."/>
            <person name="del Toro C."/>
            <person name="Ryder H.F."/>
            <person name="Williamson S.C."/>
            <person name="Barbeau R.A."/>
            <person name="Hamilton E.P."/>
            <person name="Orias E."/>
        </authorList>
    </citation>
    <scope>NUCLEOTIDE SEQUENCE [LARGE SCALE GENOMIC DNA]</scope>
    <source>
        <strain evidence="2">SB210</strain>
    </source>
</reference>
<proteinExistence type="predicted"/>
<dbReference type="Proteomes" id="UP000009168">
    <property type="component" value="Unassembled WGS sequence"/>
</dbReference>
<dbReference type="InParanoid" id="W7XGT9"/>